<dbReference type="EMBL" id="KK198756">
    <property type="protein sequence ID" value="KCW77451.1"/>
    <property type="molecule type" value="Genomic_DNA"/>
</dbReference>
<dbReference type="AlphaFoldDB" id="A0A059CH34"/>
<dbReference type="Gramene" id="KCW77451">
    <property type="protein sequence ID" value="KCW77451"/>
    <property type="gene ID" value="EUGRSUZ_D01789"/>
</dbReference>
<keyword evidence="1" id="KW-0964">Secreted</keyword>
<dbReference type="InterPro" id="IPR004265">
    <property type="entry name" value="Dirigent"/>
</dbReference>
<evidence type="ECO:0000256" key="1">
    <source>
        <dbReference type="RuleBase" id="RU363099"/>
    </source>
</evidence>
<comment type="subcellular location">
    <subcellularLocation>
        <location evidence="1">Secreted</location>
        <location evidence="1">Extracellular space</location>
        <location evidence="1">Apoplast</location>
    </subcellularLocation>
</comment>
<dbReference type="STRING" id="71139.A0A059CH34"/>
<protein>
    <recommendedName>
        <fullName evidence="1">Dirigent protein</fullName>
    </recommendedName>
</protein>
<organism evidence="2">
    <name type="scientific">Eucalyptus grandis</name>
    <name type="common">Flooded gum</name>
    <dbReference type="NCBI Taxonomy" id="71139"/>
    <lineage>
        <taxon>Eukaryota</taxon>
        <taxon>Viridiplantae</taxon>
        <taxon>Streptophyta</taxon>
        <taxon>Embryophyta</taxon>
        <taxon>Tracheophyta</taxon>
        <taxon>Spermatophyta</taxon>
        <taxon>Magnoliopsida</taxon>
        <taxon>eudicotyledons</taxon>
        <taxon>Gunneridae</taxon>
        <taxon>Pentapetalae</taxon>
        <taxon>rosids</taxon>
        <taxon>malvids</taxon>
        <taxon>Myrtales</taxon>
        <taxon>Myrtaceae</taxon>
        <taxon>Myrtoideae</taxon>
        <taxon>Eucalypteae</taxon>
        <taxon>Eucalyptus</taxon>
    </lineage>
</organism>
<dbReference type="InParanoid" id="A0A059CH34"/>
<accession>A0A059CH34</accession>
<dbReference type="PANTHER" id="PTHR46442:SF6">
    <property type="entry name" value="DIRIGENT PROTEIN 5"/>
    <property type="match status" value="1"/>
</dbReference>
<dbReference type="Pfam" id="PF03018">
    <property type="entry name" value="Dirigent"/>
    <property type="match status" value="1"/>
</dbReference>
<keyword evidence="1" id="KW-0052">Apoplast</keyword>
<dbReference type="PANTHER" id="PTHR46442">
    <property type="entry name" value="DIRIGENT PROTEIN"/>
    <property type="match status" value="1"/>
</dbReference>
<proteinExistence type="inferred from homology"/>
<dbReference type="GO" id="GO:0048046">
    <property type="term" value="C:apoplast"/>
    <property type="evidence" value="ECO:0007669"/>
    <property type="project" value="UniProtKB-SubCell"/>
</dbReference>
<gene>
    <name evidence="2" type="ORF">EUGRSUZ_D01789</name>
</gene>
<reference evidence="2" key="1">
    <citation type="submission" date="2013-07" db="EMBL/GenBank/DDBJ databases">
        <title>The genome of Eucalyptus grandis.</title>
        <authorList>
            <person name="Schmutz J."/>
            <person name="Hayes R."/>
            <person name="Myburg A."/>
            <person name="Tuskan G."/>
            <person name="Grattapaglia D."/>
            <person name="Rokhsar D.S."/>
        </authorList>
    </citation>
    <scope>NUCLEOTIDE SEQUENCE</scope>
    <source>
        <tissue evidence="2">Leaf extractions</tissue>
    </source>
</reference>
<sequence length="104" mass="12275">MTSTWATNGTRLGQFVLGMLVVFDDPITKDQHLLATQVAWAQGFYFYNMKIDYNVWFAYKLVFNSTEGMGDFFMAREIMTFQTDTVEGFKYFNLKMDVKLQERY</sequence>
<comment type="similarity">
    <text evidence="1">Belongs to the plant dirigent protein family.</text>
</comment>
<evidence type="ECO:0000313" key="2">
    <source>
        <dbReference type="EMBL" id="KCW77451.1"/>
    </source>
</evidence>
<comment type="subunit">
    <text evidence="1">Homodimer.</text>
</comment>
<name>A0A059CH34_EUCGR</name>
<comment type="function">
    <text evidence="1">Dirigent proteins impart stereoselectivity on the phenoxy radical-coupling reaction, yielding optically active lignans from two molecules of coniferyl alcohol in the biosynthesis of lignans, flavonolignans, and alkaloids and thus plays a central role in plant secondary metabolism.</text>
</comment>